<evidence type="ECO:0008006" key="3">
    <source>
        <dbReference type="Google" id="ProtNLM"/>
    </source>
</evidence>
<organism evidence="1 2">
    <name type="scientific">Candidatus Contendibacter odensensis</name>
    <dbReference type="NCBI Taxonomy" id="1400860"/>
    <lineage>
        <taxon>Bacteria</taxon>
        <taxon>Pseudomonadati</taxon>
        <taxon>Pseudomonadota</taxon>
        <taxon>Gammaproteobacteria</taxon>
        <taxon>Candidatus Competibacteraceae</taxon>
        <taxon>Candidatus Contendibacter</taxon>
    </lineage>
</organism>
<proteinExistence type="predicted"/>
<dbReference type="Pfam" id="PF14334">
    <property type="entry name" value="DUF4390"/>
    <property type="match status" value="1"/>
</dbReference>
<evidence type="ECO:0000313" key="1">
    <source>
        <dbReference type="EMBL" id="PIE82944.1"/>
    </source>
</evidence>
<protein>
    <recommendedName>
        <fullName evidence="3">DUF4390 domain-containing protein</fullName>
    </recommendedName>
</protein>
<name>A0A2G6PEH6_9GAMM</name>
<accession>A0A2G6PEH6</accession>
<reference evidence="1 2" key="1">
    <citation type="submission" date="2017-10" db="EMBL/GenBank/DDBJ databases">
        <title>Novel microbial diversity and functional potential in the marine mammal oral microbiome.</title>
        <authorList>
            <person name="Dudek N.K."/>
            <person name="Sun C.L."/>
            <person name="Burstein D."/>
            <person name="Kantor R.S."/>
            <person name="Aliaga Goltsman D.S."/>
            <person name="Bik E.M."/>
            <person name="Thomas B.C."/>
            <person name="Banfield J.F."/>
            <person name="Relman D.A."/>
        </authorList>
    </citation>
    <scope>NUCLEOTIDE SEQUENCE [LARGE SCALE GENOMIC DNA]</scope>
    <source>
        <strain evidence="1">DOLJORAL78_50_517</strain>
    </source>
</reference>
<sequence>MIASGTFRLIPGLVLLLGLLSATTVRAAGFEVRSASTYLSGNVYHLNAVIKYRFSKAALDALSNGVPLVIELRMGVRHRRSFMWDKTIFSLSQRFELSYHPLSQQYLVTNLNSGERHGFPSLALASKFMGDLHDFPFLDKGLLPSGKGFIGALQARLDLESLPAPLRLFAYISEDWHLSSKWYTWLL</sequence>
<dbReference type="InterPro" id="IPR025500">
    <property type="entry name" value="DUF4390"/>
</dbReference>
<dbReference type="EMBL" id="PDTV01000010">
    <property type="protein sequence ID" value="PIE82944.1"/>
    <property type="molecule type" value="Genomic_DNA"/>
</dbReference>
<dbReference type="AlphaFoldDB" id="A0A2G6PEH6"/>
<comment type="caution">
    <text evidence="1">The sequence shown here is derived from an EMBL/GenBank/DDBJ whole genome shotgun (WGS) entry which is preliminary data.</text>
</comment>
<dbReference type="Proteomes" id="UP000229278">
    <property type="component" value="Unassembled WGS sequence"/>
</dbReference>
<evidence type="ECO:0000313" key="2">
    <source>
        <dbReference type="Proteomes" id="UP000229278"/>
    </source>
</evidence>
<gene>
    <name evidence="1" type="ORF">CSA09_04450</name>
</gene>